<feature type="transmembrane region" description="Helical" evidence="1">
    <location>
        <begin position="7"/>
        <end position="29"/>
    </location>
</feature>
<feature type="transmembrane region" description="Helical" evidence="1">
    <location>
        <begin position="41"/>
        <end position="59"/>
    </location>
</feature>
<name>A0A5Q0C2Z8_9HYPH</name>
<keyword evidence="1" id="KW-1133">Transmembrane helix</keyword>
<evidence type="ECO:0000313" key="2">
    <source>
        <dbReference type="EMBL" id="QFY59892.1"/>
    </source>
</evidence>
<keyword evidence="1" id="KW-0812">Transmembrane</keyword>
<dbReference type="OrthoDB" id="8374816at2"/>
<dbReference type="RefSeq" id="WP_153270197.1">
    <property type="nucleotide sequence ID" value="NZ_CP043498.1"/>
</dbReference>
<keyword evidence="1" id="KW-0472">Membrane</keyword>
<protein>
    <submittedName>
        <fullName evidence="2">Uncharacterized protein</fullName>
    </submittedName>
</protein>
<dbReference type="Proteomes" id="UP000326881">
    <property type="component" value="Chromosome"/>
</dbReference>
<organism evidence="2 3">
    <name type="scientific">Rhizobium grahamii</name>
    <dbReference type="NCBI Taxonomy" id="1120045"/>
    <lineage>
        <taxon>Bacteria</taxon>
        <taxon>Pseudomonadati</taxon>
        <taxon>Pseudomonadota</taxon>
        <taxon>Alphaproteobacteria</taxon>
        <taxon>Hyphomicrobiales</taxon>
        <taxon>Rhizobiaceae</taxon>
        <taxon>Rhizobium/Agrobacterium group</taxon>
        <taxon>Rhizobium</taxon>
    </lineage>
</organism>
<reference evidence="2 3" key="1">
    <citation type="submission" date="2019-08" db="EMBL/GenBank/DDBJ databases">
        <title>Prosopis cineraria nodule microbiome.</title>
        <authorList>
            <person name="Ali R."/>
            <person name="Chaluvadi S.R."/>
            <person name="Wang X."/>
        </authorList>
    </citation>
    <scope>NUCLEOTIDE SEQUENCE [LARGE SCALE GENOMIC DNA]</scope>
    <source>
        <strain evidence="2 3">BG7</strain>
    </source>
</reference>
<accession>A0A5Q0C2Z8</accession>
<gene>
    <name evidence="2" type="ORF">FZ934_05260</name>
</gene>
<dbReference type="AlphaFoldDB" id="A0A5Q0C2Z8"/>
<evidence type="ECO:0000256" key="1">
    <source>
        <dbReference type="SAM" id="Phobius"/>
    </source>
</evidence>
<proteinExistence type="predicted"/>
<sequence length="65" mass="7135">MAKLGYVFAGLLILIGLVWMGQGSGYFPYPGESFMINQTPWIYWGALAAIVGVVVLAVTRSVQRR</sequence>
<keyword evidence="3" id="KW-1185">Reference proteome</keyword>
<dbReference type="EMBL" id="CP043498">
    <property type="protein sequence ID" value="QFY59892.1"/>
    <property type="molecule type" value="Genomic_DNA"/>
</dbReference>
<dbReference type="KEGG" id="rgr:FZ934_05260"/>
<evidence type="ECO:0000313" key="3">
    <source>
        <dbReference type="Proteomes" id="UP000326881"/>
    </source>
</evidence>